<reference evidence="1 2" key="1">
    <citation type="submission" date="2016-10" db="EMBL/GenBank/DDBJ databases">
        <authorList>
            <person name="de Groot N.N."/>
        </authorList>
    </citation>
    <scope>NUCLEOTIDE SEQUENCE [LARGE SCALE GENOMIC DNA]</scope>
    <source>
        <strain evidence="1 2">CGMCC 1.7005</strain>
    </source>
</reference>
<dbReference type="OrthoDB" id="9127154at2"/>
<name>A0A1I6XNU8_9FLAO</name>
<protein>
    <submittedName>
        <fullName evidence="1">Uncharacterized protein</fullName>
    </submittedName>
</protein>
<dbReference type="Proteomes" id="UP000236454">
    <property type="component" value="Unassembled WGS sequence"/>
</dbReference>
<proteinExistence type="predicted"/>
<organism evidence="1 2">
    <name type="scientific">Lishizhenia tianjinensis</name>
    <dbReference type="NCBI Taxonomy" id="477690"/>
    <lineage>
        <taxon>Bacteria</taxon>
        <taxon>Pseudomonadati</taxon>
        <taxon>Bacteroidota</taxon>
        <taxon>Flavobacteriia</taxon>
        <taxon>Flavobacteriales</taxon>
        <taxon>Crocinitomicaceae</taxon>
        <taxon>Lishizhenia</taxon>
    </lineage>
</organism>
<sequence length="179" mass="20705">MTEYHQKFLESMISSITDDGLSEFYFTKDSIYVDSDHLLTKHEKFMELDHLTAIAISDIKYLLNAHGKGALLTGNRLSSYYSQHEPQLYFGKIDHKYPFVLLYKPSNQNTCYGIYAYQKYGLGINLEGEYNLNTFTMKEWDFYTESTGKISFEKTGKGLTGTWTDSKSNNSLNFEAIRK</sequence>
<dbReference type="EMBL" id="FPAS01000001">
    <property type="protein sequence ID" value="SFT39762.1"/>
    <property type="molecule type" value="Genomic_DNA"/>
</dbReference>
<gene>
    <name evidence="1" type="ORF">SAMN05216474_0333</name>
</gene>
<dbReference type="STRING" id="477690.SAMN05216474_0333"/>
<evidence type="ECO:0000313" key="2">
    <source>
        <dbReference type="Proteomes" id="UP000236454"/>
    </source>
</evidence>
<evidence type="ECO:0000313" key="1">
    <source>
        <dbReference type="EMBL" id="SFT39762.1"/>
    </source>
</evidence>
<accession>A0A1I6XNU8</accession>
<dbReference type="RefSeq" id="WP_139230204.1">
    <property type="nucleotide sequence ID" value="NZ_FPAS01000001.1"/>
</dbReference>
<dbReference type="AlphaFoldDB" id="A0A1I6XNU8"/>
<keyword evidence="2" id="KW-1185">Reference proteome</keyword>